<evidence type="ECO:0000313" key="2">
    <source>
        <dbReference type="EMBL" id="WQG89632.1"/>
    </source>
</evidence>
<dbReference type="EMBL" id="CP140154">
    <property type="protein sequence ID" value="WQG89632.1"/>
    <property type="molecule type" value="Genomic_DNA"/>
</dbReference>
<evidence type="ECO:0000313" key="3">
    <source>
        <dbReference type="Proteomes" id="UP000183788"/>
    </source>
</evidence>
<evidence type="ECO:0000313" key="4">
    <source>
        <dbReference type="Proteomes" id="UP001326715"/>
    </source>
</evidence>
<evidence type="ECO:0000313" key="1">
    <source>
        <dbReference type="EMBL" id="SFW15968.1"/>
    </source>
</evidence>
<dbReference type="Proteomes" id="UP000183788">
    <property type="component" value="Unassembled WGS sequence"/>
</dbReference>
<name>A0A1K1LYQ1_9BACT</name>
<dbReference type="AlphaFoldDB" id="A0A1K1LYQ1"/>
<dbReference type="Proteomes" id="UP001326715">
    <property type="component" value="Chromosome"/>
</dbReference>
<reference evidence="1 3" key="1">
    <citation type="submission" date="2016-11" db="EMBL/GenBank/DDBJ databases">
        <authorList>
            <person name="Jaros S."/>
            <person name="Januszkiewicz K."/>
            <person name="Wedrychowicz H."/>
        </authorList>
    </citation>
    <scope>NUCLEOTIDE SEQUENCE [LARGE SCALE GENOMIC DNA]</scope>
    <source>
        <strain evidence="1 3">DSM 784</strain>
    </source>
</reference>
<keyword evidence="4" id="KW-1185">Reference proteome</keyword>
<accession>A0A1K1LYQ1</accession>
<sequence length="770" mass="88667">MPNSNYIKICLDGQDVELNNTGLDISISYNLEDAEDFTKKKSSEAFNVTIPATVNNDKLGNTFHNPSIEDMTTGKVFRGYREGMIEANGDELLVGKAFLTNATHTDRPVSYQYDFYGNNGDWMIDLKETTLFDLLKHIRFKLTAERIQDSWTFTGDSELLPYVFAPVRYRQPFDFYDDSITDGNYKDDNATSLYMRPSLSVYWIIYWGFKSVGYKIKSDFFATNYFKRLVMPWTWCNFLSSEGNRQDNLRFLAKGTERITLPNFTNGYLDVKATNTNTEGGFNPNNLYTYNATTGEMTWAYSDAYRYGSLEFHFNLQVDWYAFVHQSQSIVMGIEWYIDGAYIETHVIADKSTTAFYSDEMSGIKEDTFVCILDNEFSTHTVTAKIKAVLSGEGSGPSVNLQVLQLSLDYMRVPIGGTVDFENYTAFKNYKFLDFLAGVVDAFNLLPGTDPHQKVVLLEPAHIYTLDDNFISPRQGYFNGDHTDWSQKQDLSQVSTMELFRDYEKEVTMKFKDDSSDGILKLIQDRNSNVLAAAKYVFPERFKADTKSIENRFFSPVMHYQVDQWQNKGTLALKPQLICIIPENISNTSKDEASNTFQPKLAWYKGLVANAGGWRFEGEDKINLPYMFAVNYQPGGESDPVLSYCDEKIGPVRAPGLFRRFFLQRFAIMRNGQFYITNFRLNNKDVTNWFHREHKIVRGERWELVKINDYRPLSEGSTECYLRKWSPITEDDFNSIYPTFKVTAQDKYDTKYSPLKALITDIPGAIIEKL</sequence>
<reference evidence="2 4" key="2">
    <citation type="submission" date="2023-11" db="EMBL/GenBank/DDBJ databases">
        <title>MicrobeMod: A computational toolkit for identifying prokaryotic methylation and restriction-modification with nanopore sequencing.</title>
        <authorList>
            <person name="Crits-Christoph A."/>
            <person name="Kang S.C."/>
            <person name="Lee H."/>
            <person name="Ostrov N."/>
        </authorList>
    </citation>
    <scope>NUCLEOTIDE SEQUENCE [LARGE SCALE GENOMIC DNA]</scope>
    <source>
        <strain evidence="2 4">ATCC 23090</strain>
    </source>
</reference>
<proteinExistence type="predicted"/>
<dbReference type="EMBL" id="FPIZ01000001">
    <property type="protein sequence ID" value="SFW15968.1"/>
    <property type="molecule type" value="Genomic_DNA"/>
</dbReference>
<protein>
    <submittedName>
        <fullName evidence="1">Uncharacterized protein</fullName>
    </submittedName>
</protein>
<organism evidence="1 3">
    <name type="scientific">Chitinophaga sancti</name>
    <dbReference type="NCBI Taxonomy" id="1004"/>
    <lineage>
        <taxon>Bacteria</taxon>
        <taxon>Pseudomonadati</taxon>
        <taxon>Bacteroidota</taxon>
        <taxon>Chitinophagia</taxon>
        <taxon>Chitinophagales</taxon>
        <taxon>Chitinophagaceae</taxon>
        <taxon>Chitinophaga</taxon>
    </lineage>
</organism>
<dbReference type="OrthoDB" id="1210000at2"/>
<dbReference type="STRING" id="1004.SAMN05661012_00325"/>
<gene>
    <name evidence="1" type="ORF">SAMN05661012_00325</name>
    <name evidence="2" type="ORF">SR876_32380</name>
</gene>
<dbReference type="RefSeq" id="WP_072356857.1">
    <property type="nucleotide sequence ID" value="NZ_CP139972.1"/>
</dbReference>